<evidence type="ECO:0000259" key="6">
    <source>
        <dbReference type="Pfam" id="PF04116"/>
    </source>
</evidence>
<gene>
    <name evidence="7" type="primary">FAXDC2</name>
    <name evidence="7" type="ORF">BLAG_LOCUS6804</name>
</gene>
<evidence type="ECO:0000256" key="3">
    <source>
        <dbReference type="ARBA" id="ARBA00022989"/>
    </source>
</evidence>
<name>A0A8J9YYQ3_BRALA</name>
<organism evidence="7 8">
    <name type="scientific">Branchiostoma lanceolatum</name>
    <name type="common">Common lancelet</name>
    <name type="synonym">Amphioxus lanceolatum</name>
    <dbReference type="NCBI Taxonomy" id="7740"/>
    <lineage>
        <taxon>Eukaryota</taxon>
        <taxon>Metazoa</taxon>
        <taxon>Chordata</taxon>
        <taxon>Cephalochordata</taxon>
        <taxon>Leptocardii</taxon>
        <taxon>Amphioxiformes</taxon>
        <taxon>Branchiostomatidae</taxon>
        <taxon>Branchiostoma</taxon>
    </lineage>
</organism>
<evidence type="ECO:0000313" key="8">
    <source>
        <dbReference type="Proteomes" id="UP000838412"/>
    </source>
</evidence>
<feature type="transmembrane region" description="Helical" evidence="5">
    <location>
        <begin position="164"/>
        <end position="182"/>
    </location>
</feature>
<feature type="domain" description="Fatty acid hydroxylase" evidence="6">
    <location>
        <begin position="131"/>
        <end position="254"/>
    </location>
</feature>
<dbReference type="GO" id="GO:0016020">
    <property type="term" value="C:membrane"/>
    <property type="evidence" value="ECO:0007669"/>
    <property type="project" value="UniProtKB-SubCell"/>
</dbReference>
<feature type="transmembrane region" description="Helical" evidence="5">
    <location>
        <begin position="122"/>
        <end position="144"/>
    </location>
</feature>
<evidence type="ECO:0000313" key="7">
    <source>
        <dbReference type="EMBL" id="CAH1244062.1"/>
    </source>
</evidence>
<feature type="transmembrane region" description="Helical" evidence="5">
    <location>
        <begin position="202"/>
        <end position="220"/>
    </location>
</feature>
<sequence>MYIQRLWMASNSFWQDQWDLVYDLFGEDEHLLGALGTWLVPTLVFLIVSGCLLVVDMTGHPAALLRYKIQEDKNVPVDHVKLWKAVKLVLFNQLVVGGLIISLGAPPVFRWRGMPCGRDLPWLHWVLVELAVFVLVLEVMFYYFHRLLHQPFLYKWIHKQHHEWTAPIGMVALYAHPVEYALSNVLPVVTGPILMGSHVATLWLWFCLCLTATTISHSGYHFPLLPSNEAHDFHHAKFNQCYGFTGVLDRFHGTDEQFRRTKAHERNVTLMGLTSLSRSIPDKPKTGKEILACHGA</sequence>
<dbReference type="GO" id="GO:0016491">
    <property type="term" value="F:oxidoreductase activity"/>
    <property type="evidence" value="ECO:0007669"/>
    <property type="project" value="InterPro"/>
</dbReference>
<dbReference type="AlphaFoldDB" id="A0A8J9YYQ3"/>
<keyword evidence="8" id="KW-1185">Reference proteome</keyword>
<dbReference type="PANTHER" id="PTHR11863">
    <property type="entry name" value="STEROL DESATURASE"/>
    <property type="match status" value="1"/>
</dbReference>
<reference evidence="7" key="1">
    <citation type="submission" date="2022-01" db="EMBL/GenBank/DDBJ databases">
        <authorList>
            <person name="Braso-Vives M."/>
        </authorList>
    </citation>
    <scope>NUCLEOTIDE SEQUENCE</scope>
</reference>
<dbReference type="GO" id="GO:0005506">
    <property type="term" value="F:iron ion binding"/>
    <property type="evidence" value="ECO:0007669"/>
    <property type="project" value="InterPro"/>
</dbReference>
<dbReference type="InterPro" id="IPR006694">
    <property type="entry name" value="Fatty_acid_hydroxylase"/>
</dbReference>
<protein>
    <submittedName>
        <fullName evidence="7">FAXDC2 protein</fullName>
    </submittedName>
</protein>
<keyword evidence="2 5" id="KW-0812">Transmembrane</keyword>
<evidence type="ECO:0000256" key="1">
    <source>
        <dbReference type="ARBA" id="ARBA00004370"/>
    </source>
</evidence>
<dbReference type="Proteomes" id="UP000838412">
    <property type="component" value="Chromosome 13"/>
</dbReference>
<keyword evidence="3 5" id="KW-1133">Transmembrane helix</keyword>
<evidence type="ECO:0000256" key="2">
    <source>
        <dbReference type="ARBA" id="ARBA00022692"/>
    </source>
</evidence>
<dbReference type="OrthoDB" id="408954at2759"/>
<dbReference type="GO" id="GO:0008610">
    <property type="term" value="P:lipid biosynthetic process"/>
    <property type="evidence" value="ECO:0007669"/>
    <property type="project" value="InterPro"/>
</dbReference>
<accession>A0A8J9YYQ3</accession>
<dbReference type="InterPro" id="IPR050307">
    <property type="entry name" value="Sterol_Desaturase_Related"/>
</dbReference>
<dbReference type="Pfam" id="PF04116">
    <property type="entry name" value="FA_hydroxylase"/>
    <property type="match status" value="1"/>
</dbReference>
<feature type="transmembrane region" description="Helical" evidence="5">
    <location>
        <begin position="89"/>
        <end position="110"/>
    </location>
</feature>
<feature type="transmembrane region" description="Helical" evidence="5">
    <location>
        <begin position="31"/>
        <end position="55"/>
    </location>
</feature>
<comment type="subcellular location">
    <subcellularLocation>
        <location evidence="1">Membrane</location>
    </subcellularLocation>
</comment>
<dbReference type="EMBL" id="OV696698">
    <property type="protein sequence ID" value="CAH1244062.1"/>
    <property type="molecule type" value="Genomic_DNA"/>
</dbReference>
<evidence type="ECO:0000256" key="5">
    <source>
        <dbReference type="SAM" id="Phobius"/>
    </source>
</evidence>
<proteinExistence type="predicted"/>
<keyword evidence="4 5" id="KW-0472">Membrane</keyword>
<evidence type="ECO:0000256" key="4">
    <source>
        <dbReference type="ARBA" id="ARBA00023136"/>
    </source>
</evidence>